<evidence type="ECO:0000256" key="7">
    <source>
        <dbReference type="SAM" id="MobiDB-lite"/>
    </source>
</evidence>
<dbReference type="NCBIfam" id="TIGR01568">
    <property type="entry name" value="A_thal_3678"/>
    <property type="match status" value="1"/>
</dbReference>
<evidence type="ECO:0000256" key="5">
    <source>
        <dbReference type="ARBA" id="ARBA00023242"/>
    </source>
</evidence>
<dbReference type="AlphaFoldDB" id="A0A9D4ZM75"/>
<keyword evidence="2 6" id="KW-0678">Repressor</keyword>
<dbReference type="InterPro" id="IPR006458">
    <property type="entry name" value="Ovate_C"/>
</dbReference>
<protein>
    <recommendedName>
        <fullName evidence="6">Transcription repressor</fullName>
    </recommendedName>
    <alternativeName>
        <fullName evidence="6">Ovate family protein</fullName>
    </alternativeName>
</protein>
<comment type="subcellular location">
    <subcellularLocation>
        <location evidence="1 6">Nucleus</location>
    </subcellularLocation>
</comment>
<feature type="compositionally biased region" description="Basic and acidic residues" evidence="7">
    <location>
        <begin position="222"/>
        <end position="231"/>
    </location>
</feature>
<dbReference type="PANTHER" id="PTHR33057">
    <property type="entry name" value="TRANSCRIPTION REPRESSOR OFP7-RELATED"/>
    <property type="match status" value="1"/>
</dbReference>
<evidence type="ECO:0000256" key="3">
    <source>
        <dbReference type="ARBA" id="ARBA00023015"/>
    </source>
</evidence>
<comment type="function">
    <text evidence="6">Transcriptional repressor that regulates multiple aspects of plant growth and development.</text>
</comment>
<keyword evidence="5 6" id="KW-0539">Nucleus</keyword>
<organism evidence="9 10">
    <name type="scientific">Adiantum capillus-veneris</name>
    <name type="common">Maidenhair fern</name>
    <dbReference type="NCBI Taxonomy" id="13818"/>
    <lineage>
        <taxon>Eukaryota</taxon>
        <taxon>Viridiplantae</taxon>
        <taxon>Streptophyta</taxon>
        <taxon>Embryophyta</taxon>
        <taxon>Tracheophyta</taxon>
        <taxon>Polypodiopsida</taxon>
        <taxon>Polypodiidae</taxon>
        <taxon>Polypodiales</taxon>
        <taxon>Pteridineae</taxon>
        <taxon>Pteridaceae</taxon>
        <taxon>Vittarioideae</taxon>
        <taxon>Adiantum</taxon>
    </lineage>
</organism>
<sequence length="311" mass="34535">MESVGKSHRKLRDQLDGKDCDVVPMFSRSSSTRTSQAFVCQSWVPPISKSGSKQSNLNDDYESLQGIISVPSWSRMYSKGEEGYGKESGIVASPSKSPGSLNTSKQDYAKEERMSESMRSKEGQKDGNESIQSDGKVACTWARSPTSTREADGEDYTVSIATLIEREMGERDAVGAMLSKSCSRREQLNGGETRVEVQGGKGKEGKEGKNERGGLNVSNDGSNKEEVDAREDQCVEKSKVYESFAMVKCSSNPSQDFKESMMEMVLHKKLHESLDLVELLQCYLSLNSPRYHDLIVKAFIDLWSDLFRPSI</sequence>
<keyword evidence="3 6" id="KW-0805">Transcription regulation</keyword>
<evidence type="ECO:0000313" key="9">
    <source>
        <dbReference type="EMBL" id="KAI5080843.1"/>
    </source>
</evidence>
<feature type="region of interest" description="Disordered" evidence="7">
    <location>
        <begin position="79"/>
        <end position="154"/>
    </location>
</feature>
<evidence type="ECO:0000256" key="6">
    <source>
        <dbReference type="RuleBase" id="RU367028"/>
    </source>
</evidence>
<feature type="compositionally biased region" description="Basic and acidic residues" evidence="7">
    <location>
        <begin position="201"/>
        <end position="212"/>
    </location>
</feature>
<evidence type="ECO:0000259" key="8">
    <source>
        <dbReference type="PROSITE" id="PS51754"/>
    </source>
</evidence>
<name>A0A9D4ZM75_ADICA</name>
<evidence type="ECO:0000256" key="1">
    <source>
        <dbReference type="ARBA" id="ARBA00004123"/>
    </source>
</evidence>
<keyword evidence="10" id="KW-1185">Reference proteome</keyword>
<evidence type="ECO:0000256" key="2">
    <source>
        <dbReference type="ARBA" id="ARBA00022491"/>
    </source>
</evidence>
<evidence type="ECO:0000256" key="4">
    <source>
        <dbReference type="ARBA" id="ARBA00023163"/>
    </source>
</evidence>
<feature type="compositionally biased region" description="Polar residues" evidence="7">
    <location>
        <begin position="94"/>
        <end position="106"/>
    </location>
</feature>
<feature type="compositionally biased region" description="Basic and acidic residues" evidence="7">
    <location>
        <begin position="107"/>
        <end position="128"/>
    </location>
</feature>
<dbReference type="GO" id="GO:0005634">
    <property type="term" value="C:nucleus"/>
    <property type="evidence" value="ECO:0007669"/>
    <property type="project" value="UniProtKB-SubCell"/>
</dbReference>
<dbReference type="GO" id="GO:0045892">
    <property type="term" value="P:negative regulation of DNA-templated transcription"/>
    <property type="evidence" value="ECO:0007669"/>
    <property type="project" value="UniProtKB-UniRule"/>
</dbReference>
<dbReference type="InterPro" id="IPR038933">
    <property type="entry name" value="Ovate"/>
</dbReference>
<dbReference type="Proteomes" id="UP000886520">
    <property type="component" value="Chromosome 4"/>
</dbReference>
<accession>A0A9D4ZM75</accession>
<reference evidence="9" key="1">
    <citation type="submission" date="2021-01" db="EMBL/GenBank/DDBJ databases">
        <title>Adiantum capillus-veneris genome.</title>
        <authorList>
            <person name="Fang Y."/>
            <person name="Liao Q."/>
        </authorList>
    </citation>
    <scope>NUCLEOTIDE SEQUENCE</scope>
    <source>
        <strain evidence="9">H3</strain>
        <tissue evidence="9">Leaf</tissue>
    </source>
</reference>
<evidence type="ECO:0000313" key="10">
    <source>
        <dbReference type="Proteomes" id="UP000886520"/>
    </source>
</evidence>
<dbReference type="EMBL" id="JABFUD020000004">
    <property type="protein sequence ID" value="KAI5080843.1"/>
    <property type="molecule type" value="Genomic_DNA"/>
</dbReference>
<feature type="region of interest" description="Disordered" evidence="7">
    <location>
        <begin position="184"/>
        <end position="231"/>
    </location>
</feature>
<dbReference type="PROSITE" id="PS51754">
    <property type="entry name" value="OVATE"/>
    <property type="match status" value="1"/>
</dbReference>
<dbReference type="OrthoDB" id="1928390at2759"/>
<gene>
    <name evidence="9" type="ORF">GOP47_0004026</name>
</gene>
<keyword evidence="4 6" id="KW-0804">Transcription</keyword>
<comment type="caution">
    <text evidence="9">The sequence shown here is derived from an EMBL/GenBank/DDBJ whole genome shotgun (WGS) entry which is preliminary data.</text>
</comment>
<dbReference type="PANTHER" id="PTHR33057:SF70">
    <property type="entry name" value="TRANSCRIPTION REPRESSOR-RELATED"/>
    <property type="match status" value="1"/>
</dbReference>
<feature type="domain" description="OVATE" evidence="8">
    <location>
        <begin position="246"/>
        <end position="305"/>
    </location>
</feature>
<dbReference type="Pfam" id="PF04844">
    <property type="entry name" value="Ovate"/>
    <property type="match status" value="1"/>
</dbReference>
<proteinExistence type="predicted"/>